<dbReference type="OMA" id="HDMDHRR"/>
<dbReference type="Pfam" id="PF02845">
    <property type="entry name" value="CUE"/>
    <property type="match status" value="1"/>
</dbReference>
<feature type="compositionally biased region" description="Polar residues" evidence="1">
    <location>
        <begin position="253"/>
        <end position="265"/>
    </location>
</feature>
<reference evidence="5" key="2">
    <citation type="submission" date="2012-11" db="EMBL/GenBank/DDBJ databases">
        <authorList>
            <person name="Kuo A."/>
            <person name="Curtis B.A."/>
            <person name="Tanifuji G."/>
            <person name="Burki F."/>
            <person name="Gruber A."/>
            <person name="Irimia M."/>
            <person name="Maruyama S."/>
            <person name="Arias M.C."/>
            <person name="Ball S.G."/>
            <person name="Gile G.H."/>
            <person name="Hirakawa Y."/>
            <person name="Hopkins J.F."/>
            <person name="Rensing S.A."/>
            <person name="Schmutz J."/>
            <person name="Symeonidi A."/>
            <person name="Elias M."/>
            <person name="Eveleigh R.J."/>
            <person name="Herman E.K."/>
            <person name="Klute M.J."/>
            <person name="Nakayama T."/>
            <person name="Obornik M."/>
            <person name="Reyes-Prieto A."/>
            <person name="Armbrust E.V."/>
            <person name="Aves S.J."/>
            <person name="Beiko R.G."/>
            <person name="Coutinho P."/>
            <person name="Dacks J.B."/>
            <person name="Durnford D.G."/>
            <person name="Fast N.M."/>
            <person name="Green B.R."/>
            <person name="Grisdale C."/>
            <person name="Hempe F."/>
            <person name="Henrissat B."/>
            <person name="Hoppner M.P."/>
            <person name="Ishida K.-I."/>
            <person name="Kim E."/>
            <person name="Koreny L."/>
            <person name="Kroth P.G."/>
            <person name="Liu Y."/>
            <person name="Malik S.-B."/>
            <person name="Maier U.G."/>
            <person name="McRose D."/>
            <person name="Mock T."/>
            <person name="Neilson J.A."/>
            <person name="Onodera N.T."/>
            <person name="Poole A.M."/>
            <person name="Pritham E.J."/>
            <person name="Richards T.A."/>
            <person name="Rocap G."/>
            <person name="Roy S.W."/>
            <person name="Sarai C."/>
            <person name="Schaack S."/>
            <person name="Shirato S."/>
            <person name="Slamovits C.H."/>
            <person name="Spencer D.F."/>
            <person name="Suzuki S."/>
            <person name="Worden A.Z."/>
            <person name="Zauner S."/>
            <person name="Barry K."/>
            <person name="Bell C."/>
            <person name="Bharti A.K."/>
            <person name="Crow J.A."/>
            <person name="Grimwood J."/>
            <person name="Kramer R."/>
            <person name="Lindquist E."/>
            <person name="Lucas S."/>
            <person name="Salamov A."/>
            <person name="McFadden G.I."/>
            <person name="Lane C.E."/>
            <person name="Keeling P.J."/>
            <person name="Gray M.W."/>
            <person name="Grigoriev I.V."/>
            <person name="Archibald J.M."/>
        </authorList>
    </citation>
    <scope>NUCLEOTIDE SEQUENCE</scope>
    <source>
        <strain evidence="5">CCMP2712</strain>
    </source>
</reference>
<dbReference type="HOGENOM" id="CLU_901508_0_0_1"/>
<keyword evidence="5" id="KW-1185">Reference proteome</keyword>
<dbReference type="PaxDb" id="55529-EKX35171"/>
<feature type="compositionally biased region" description="Basic and acidic residues" evidence="1">
    <location>
        <begin position="152"/>
        <end position="165"/>
    </location>
</feature>
<feature type="region of interest" description="Disordered" evidence="1">
    <location>
        <begin position="152"/>
        <end position="191"/>
    </location>
</feature>
<dbReference type="Gene3D" id="1.10.8.10">
    <property type="entry name" value="DNA helicase RuvA subunit, C-terminal domain"/>
    <property type="match status" value="1"/>
</dbReference>
<dbReference type="SUPFAM" id="SSF46934">
    <property type="entry name" value="UBA-like"/>
    <property type="match status" value="1"/>
</dbReference>
<feature type="domain" description="CUE" evidence="2">
    <location>
        <begin position="4"/>
        <end position="47"/>
    </location>
</feature>
<name>L1IFX8_GUITC</name>
<accession>L1IFX8</accession>
<evidence type="ECO:0000259" key="2">
    <source>
        <dbReference type="PROSITE" id="PS51140"/>
    </source>
</evidence>
<dbReference type="RefSeq" id="XP_005822151.1">
    <property type="nucleotide sequence ID" value="XM_005822094.1"/>
</dbReference>
<dbReference type="GO" id="GO:0006511">
    <property type="term" value="P:ubiquitin-dependent protein catabolic process"/>
    <property type="evidence" value="ECO:0007669"/>
    <property type="project" value="TreeGrafter"/>
</dbReference>
<protein>
    <recommendedName>
        <fullName evidence="2">CUE domain-containing protein</fullName>
    </recommendedName>
</protein>
<dbReference type="InterPro" id="IPR009060">
    <property type="entry name" value="UBA-like_sf"/>
</dbReference>
<dbReference type="InterPro" id="IPR003892">
    <property type="entry name" value="CUE"/>
</dbReference>
<evidence type="ECO:0000313" key="3">
    <source>
        <dbReference type="EMBL" id="EKX35171.1"/>
    </source>
</evidence>
<feature type="region of interest" description="Disordered" evidence="1">
    <location>
        <begin position="226"/>
        <end position="309"/>
    </location>
</feature>
<organism evidence="3">
    <name type="scientific">Guillardia theta (strain CCMP2712)</name>
    <name type="common">Cryptophyte</name>
    <dbReference type="NCBI Taxonomy" id="905079"/>
    <lineage>
        <taxon>Eukaryota</taxon>
        <taxon>Cryptophyceae</taxon>
        <taxon>Pyrenomonadales</taxon>
        <taxon>Geminigeraceae</taxon>
        <taxon>Guillardia</taxon>
    </lineage>
</organism>
<dbReference type="GO" id="GO:0031624">
    <property type="term" value="F:ubiquitin conjugating enzyme binding"/>
    <property type="evidence" value="ECO:0007669"/>
    <property type="project" value="TreeGrafter"/>
</dbReference>
<dbReference type="SMART" id="SM00546">
    <property type="entry name" value="CUE"/>
    <property type="match status" value="1"/>
</dbReference>
<dbReference type="EMBL" id="JH993095">
    <property type="protein sequence ID" value="EKX35171.1"/>
    <property type="molecule type" value="Genomic_DNA"/>
</dbReference>
<dbReference type="GO" id="GO:0005737">
    <property type="term" value="C:cytoplasm"/>
    <property type="evidence" value="ECO:0007669"/>
    <property type="project" value="TreeGrafter"/>
</dbReference>
<gene>
    <name evidence="3" type="ORF">GUITHDRAFT_166059</name>
</gene>
<dbReference type="PROSITE" id="PS51140">
    <property type="entry name" value="CUE"/>
    <property type="match status" value="1"/>
</dbReference>
<evidence type="ECO:0000313" key="4">
    <source>
        <dbReference type="EnsemblProtists" id="EKX35171"/>
    </source>
</evidence>
<dbReference type="Proteomes" id="UP000011087">
    <property type="component" value="Unassembled WGS sequence"/>
</dbReference>
<dbReference type="PANTHER" id="PTHR16461">
    <property type="entry name" value="TOLL-INTERACTING PROTEIN"/>
    <property type="match status" value="1"/>
</dbReference>
<dbReference type="EnsemblProtists" id="EKX35171">
    <property type="protein sequence ID" value="EKX35171"/>
    <property type="gene ID" value="GUITHDRAFT_166059"/>
</dbReference>
<dbReference type="PANTHER" id="PTHR16461:SF5">
    <property type="entry name" value="TOLL-INTERACTING PROTEIN"/>
    <property type="match status" value="1"/>
</dbReference>
<dbReference type="GO" id="GO:0043130">
    <property type="term" value="F:ubiquitin binding"/>
    <property type="evidence" value="ECO:0007669"/>
    <property type="project" value="InterPro"/>
</dbReference>
<dbReference type="CDD" id="cd14279">
    <property type="entry name" value="CUE"/>
    <property type="match status" value="1"/>
</dbReference>
<reference evidence="4" key="3">
    <citation type="submission" date="2016-03" db="UniProtKB">
        <authorList>
            <consortium name="EnsemblProtists"/>
        </authorList>
    </citation>
    <scope>IDENTIFICATION</scope>
</reference>
<dbReference type="AlphaFoldDB" id="L1IFX8"/>
<dbReference type="GeneID" id="17291938"/>
<reference evidence="3 5" key="1">
    <citation type="journal article" date="2012" name="Nature">
        <title>Algal genomes reveal evolutionary mosaicism and the fate of nucleomorphs.</title>
        <authorList>
            <consortium name="DOE Joint Genome Institute"/>
            <person name="Curtis B.A."/>
            <person name="Tanifuji G."/>
            <person name="Burki F."/>
            <person name="Gruber A."/>
            <person name="Irimia M."/>
            <person name="Maruyama S."/>
            <person name="Arias M.C."/>
            <person name="Ball S.G."/>
            <person name="Gile G.H."/>
            <person name="Hirakawa Y."/>
            <person name="Hopkins J.F."/>
            <person name="Kuo A."/>
            <person name="Rensing S.A."/>
            <person name="Schmutz J."/>
            <person name="Symeonidi A."/>
            <person name="Elias M."/>
            <person name="Eveleigh R.J."/>
            <person name="Herman E.K."/>
            <person name="Klute M.J."/>
            <person name="Nakayama T."/>
            <person name="Obornik M."/>
            <person name="Reyes-Prieto A."/>
            <person name="Armbrust E.V."/>
            <person name="Aves S.J."/>
            <person name="Beiko R.G."/>
            <person name="Coutinho P."/>
            <person name="Dacks J.B."/>
            <person name="Durnford D.G."/>
            <person name="Fast N.M."/>
            <person name="Green B.R."/>
            <person name="Grisdale C.J."/>
            <person name="Hempel F."/>
            <person name="Henrissat B."/>
            <person name="Hoppner M.P."/>
            <person name="Ishida K."/>
            <person name="Kim E."/>
            <person name="Koreny L."/>
            <person name="Kroth P.G."/>
            <person name="Liu Y."/>
            <person name="Malik S.B."/>
            <person name="Maier U.G."/>
            <person name="McRose D."/>
            <person name="Mock T."/>
            <person name="Neilson J.A."/>
            <person name="Onodera N.T."/>
            <person name="Poole A.M."/>
            <person name="Pritham E.J."/>
            <person name="Richards T.A."/>
            <person name="Rocap G."/>
            <person name="Roy S.W."/>
            <person name="Sarai C."/>
            <person name="Schaack S."/>
            <person name="Shirato S."/>
            <person name="Slamovits C.H."/>
            <person name="Spencer D.F."/>
            <person name="Suzuki S."/>
            <person name="Worden A.Z."/>
            <person name="Zauner S."/>
            <person name="Barry K."/>
            <person name="Bell C."/>
            <person name="Bharti A.K."/>
            <person name="Crow J.A."/>
            <person name="Grimwood J."/>
            <person name="Kramer R."/>
            <person name="Lindquist E."/>
            <person name="Lucas S."/>
            <person name="Salamov A."/>
            <person name="McFadden G.I."/>
            <person name="Lane C.E."/>
            <person name="Keeling P.J."/>
            <person name="Gray M.W."/>
            <person name="Grigoriev I.V."/>
            <person name="Archibald J.M."/>
        </authorList>
    </citation>
    <scope>NUCLEOTIDE SEQUENCE</scope>
    <source>
        <strain evidence="3 5">CCMP2712</strain>
    </source>
</reference>
<proteinExistence type="predicted"/>
<sequence>MSMSLAEAKQSLKAMFPALDDDAIQDILQQTNGNVEQAVESLLSIFSEAGAEPQALQAPGRDAGDSQAWSSSAAPPKVKQEDGRHVQFSPDCARQNRFSDETETFPPPSDDFLTLARYMKSSGQNSDEQCLEDEALARRLQDSLYLQGVEEMARRQDGASQRREAGPPATSDGEESIGRSAPPQGTSDMSFENLFGFKTEDLKKKIGTMGVTAKSKMNQFMSKLQGKEMTPVQTSPPPSLSYRPIESDYDDTTVLTSQTADQNISKRAGAHTLEDDDEQDHGLVDKRSHAMAARQSGTITGEGKDKKVD</sequence>
<evidence type="ECO:0000256" key="1">
    <source>
        <dbReference type="SAM" id="MobiDB-lite"/>
    </source>
</evidence>
<dbReference type="KEGG" id="gtt:GUITHDRAFT_166059"/>
<evidence type="ECO:0000313" key="5">
    <source>
        <dbReference type="Proteomes" id="UP000011087"/>
    </source>
</evidence>
<feature type="region of interest" description="Disordered" evidence="1">
    <location>
        <begin position="54"/>
        <end position="87"/>
    </location>
</feature>